<keyword evidence="9" id="KW-0808">Transferase</keyword>
<evidence type="ECO:0000256" key="5">
    <source>
        <dbReference type="ARBA" id="ARBA00013053"/>
    </source>
</evidence>
<dbReference type="KEGG" id="fgg:FSB75_10135"/>
<evidence type="ECO:0000256" key="7">
    <source>
        <dbReference type="ARBA" id="ARBA00048798"/>
    </source>
</evidence>
<sequence length="272" mass="31466">MKTKQVFLNGDFIEEPKAMLHFTDLSFQRGYGIFDFFRLVEMEPLFFEEHLDRFYSSAQNMHLQVPVDRGELVDVIHQLIQKNSLPNSGIRISLTGGYSTDGFNPGKPNLILSQHTFSTPSEEQREKGIRLLSHSYQRQLPHVKTIDYLMAIWLQPLKTQNGADDILYHANWFITECPRSNFFLVTGDNRIVTPAENILQGITRAKVIELAKKTHTVEVRPVRWDEIKTAKEAFITSTTKQLLSVAQIDEKVFSEREISTDLLQRFRSAYRC</sequence>
<comment type="catalytic activity">
    <reaction evidence="7">
        <text>L-isoleucine + 2-oxoglutarate = (S)-3-methyl-2-oxopentanoate + L-glutamate</text>
        <dbReference type="Rhea" id="RHEA:24801"/>
        <dbReference type="ChEBI" id="CHEBI:16810"/>
        <dbReference type="ChEBI" id="CHEBI:29985"/>
        <dbReference type="ChEBI" id="CHEBI:35146"/>
        <dbReference type="ChEBI" id="CHEBI:58045"/>
        <dbReference type="EC" id="2.6.1.42"/>
    </reaction>
</comment>
<evidence type="ECO:0000256" key="1">
    <source>
        <dbReference type="ARBA" id="ARBA00004824"/>
    </source>
</evidence>
<comment type="pathway">
    <text evidence="1">Amino-acid biosynthesis; L-isoleucine biosynthesis; L-isoleucine from 2-oxobutanoate: step 4/4.</text>
</comment>
<evidence type="ECO:0000313" key="9">
    <source>
        <dbReference type="EMBL" id="QEC56233.1"/>
    </source>
</evidence>
<comment type="pathway">
    <text evidence="2">Amino-acid biosynthesis; L-valine biosynthesis; L-valine from pyruvate: step 4/4.</text>
</comment>
<accession>A0A5B8UI84</accession>
<dbReference type="Gene3D" id="3.20.10.10">
    <property type="entry name" value="D-amino Acid Aminotransferase, subunit A, domain 2"/>
    <property type="match status" value="1"/>
</dbReference>
<dbReference type="PANTHER" id="PTHR42743:SF11">
    <property type="entry name" value="AMINODEOXYCHORISMATE LYASE"/>
    <property type="match status" value="1"/>
</dbReference>
<keyword evidence="10" id="KW-1185">Reference proteome</keyword>
<dbReference type="SUPFAM" id="SSF56752">
    <property type="entry name" value="D-aminoacid aminotransferase-like PLP-dependent enzymes"/>
    <property type="match status" value="1"/>
</dbReference>
<dbReference type="InterPro" id="IPR036038">
    <property type="entry name" value="Aminotransferase-like"/>
</dbReference>
<dbReference type="GO" id="GO:0004084">
    <property type="term" value="F:branched-chain-amino-acid transaminase activity"/>
    <property type="evidence" value="ECO:0007669"/>
    <property type="project" value="UniProtKB-EC"/>
</dbReference>
<reference evidence="9 10" key="1">
    <citation type="journal article" date="2015" name="Int. J. Syst. Evol. Microbiol.">
        <title>Flavisolibacter ginsenosidimutans sp. nov., with ginsenoside-converting activity isolated from soil used for cultivating ginseng.</title>
        <authorList>
            <person name="Zhao Y."/>
            <person name="Liu Q."/>
            <person name="Kang M.S."/>
            <person name="Jin F."/>
            <person name="Yu H."/>
            <person name="Im W.T."/>
        </authorList>
    </citation>
    <scope>NUCLEOTIDE SEQUENCE [LARGE SCALE GENOMIC DNA]</scope>
    <source>
        <strain evidence="9 10">Gsoil 636</strain>
    </source>
</reference>
<dbReference type="OrthoDB" id="9805628at2"/>
<proteinExistence type="inferred from homology"/>
<comment type="similarity">
    <text evidence="4">Belongs to the class-IV pyridoxal-phosphate-dependent aminotransferase family.</text>
</comment>
<dbReference type="EC" id="2.6.1.42" evidence="5"/>
<dbReference type="RefSeq" id="WP_146786532.1">
    <property type="nucleotide sequence ID" value="NZ_BAABIO010000001.1"/>
</dbReference>
<dbReference type="InterPro" id="IPR043132">
    <property type="entry name" value="BCAT-like_C"/>
</dbReference>
<dbReference type="EMBL" id="CP042433">
    <property type="protein sequence ID" value="QEC56233.1"/>
    <property type="molecule type" value="Genomic_DNA"/>
</dbReference>
<dbReference type="Gene3D" id="3.30.470.10">
    <property type="match status" value="1"/>
</dbReference>
<dbReference type="PANTHER" id="PTHR42743">
    <property type="entry name" value="AMINO-ACID AMINOTRANSFERASE"/>
    <property type="match status" value="1"/>
</dbReference>
<evidence type="ECO:0000256" key="6">
    <source>
        <dbReference type="ARBA" id="ARBA00048212"/>
    </source>
</evidence>
<dbReference type="InterPro" id="IPR001544">
    <property type="entry name" value="Aminotrans_IV"/>
</dbReference>
<evidence type="ECO:0000256" key="4">
    <source>
        <dbReference type="ARBA" id="ARBA00009320"/>
    </source>
</evidence>
<dbReference type="Proteomes" id="UP000321204">
    <property type="component" value="Chromosome"/>
</dbReference>
<evidence type="ECO:0000256" key="3">
    <source>
        <dbReference type="ARBA" id="ARBA00005072"/>
    </source>
</evidence>
<keyword evidence="9" id="KW-0032">Aminotransferase</keyword>
<comment type="pathway">
    <text evidence="3">Amino-acid biosynthesis; L-leucine biosynthesis; L-leucine from 3-methyl-2-oxobutanoate: step 4/4.</text>
</comment>
<organism evidence="9 10">
    <name type="scientific">Flavisolibacter ginsenosidimutans</name>
    <dbReference type="NCBI Taxonomy" id="661481"/>
    <lineage>
        <taxon>Bacteria</taxon>
        <taxon>Pseudomonadati</taxon>
        <taxon>Bacteroidota</taxon>
        <taxon>Chitinophagia</taxon>
        <taxon>Chitinophagales</taxon>
        <taxon>Chitinophagaceae</taxon>
        <taxon>Flavisolibacter</taxon>
    </lineage>
</organism>
<evidence type="ECO:0000256" key="2">
    <source>
        <dbReference type="ARBA" id="ARBA00004931"/>
    </source>
</evidence>
<dbReference type="Pfam" id="PF01063">
    <property type="entry name" value="Aminotran_4"/>
    <property type="match status" value="1"/>
</dbReference>
<gene>
    <name evidence="9" type="ORF">FSB75_10135</name>
</gene>
<name>A0A5B8UI84_9BACT</name>
<dbReference type="AlphaFoldDB" id="A0A5B8UI84"/>
<dbReference type="GO" id="GO:0046394">
    <property type="term" value="P:carboxylic acid biosynthetic process"/>
    <property type="evidence" value="ECO:0007669"/>
    <property type="project" value="UniProtKB-ARBA"/>
</dbReference>
<dbReference type="InterPro" id="IPR043131">
    <property type="entry name" value="BCAT-like_N"/>
</dbReference>
<evidence type="ECO:0000313" key="10">
    <source>
        <dbReference type="Proteomes" id="UP000321204"/>
    </source>
</evidence>
<comment type="catalytic activity">
    <reaction evidence="8">
        <text>L-leucine + 2-oxoglutarate = 4-methyl-2-oxopentanoate + L-glutamate</text>
        <dbReference type="Rhea" id="RHEA:18321"/>
        <dbReference type="ChEBI" id="CHEBI:16810"/>
        <dbReference type="ChEBI" id="CHEBI:17865"/>
        <dbReference type="ChEBI" id="CHEBI:29985"/>
        <dbReference type="ChEBI" id="CHEBI:57427"/>
        <dbReference type="EC" id="2.6.1.42"/>
    </reaction>
</comment>
<comment type="catalytic activity">
    <reaction evidence="6">
        <text>L-valine + 2-oxoglutarate = 3-methyl-2-oxobutanoate + L-glutamate</text>
        <dbReference type="Rhea" id="RHEA:24813"/>
        <dbReference type="ChEBI" id="CHEBI:11851"/>
        <dbReference type="ChEBI" id="CHEBI:16810"/>
        <dbReference type="ChEBI" id="CHEBI:29985"/>
        <dbReference type="ChEBI" id="CHEBI:57762"/>
        <dbReference type="EC" id="2.6.1.42"/>
    </reaction>
</comment>
<dbReference type="InterPro" id="IPR050571">
    <property type="entry name" value="Class-IV_PLP-Dep_Aminotrnsfr"/>
</dbReference>
<protein>
    <recommendedName>
        <fullName evidence="5">branched-chain-amino-acid transaminase</fullName>
        <ecNumber evidence="5">2.6.1.42</ecNumber>
    </recommendedName>
</protein>
<evidence type="ECO:0000256" key="8">
    <source>
        <dbReference type="ARBA" id="ARBA00049229"/>
    </source>
</evidence>